<name>A0ACD0NRC9_9BASI</name>
<gene>
    <name evidence="1" type="ORF">IE53DRAFT_200085</name>
</gene>
<organism evidence="1 2">
    <name type="scientific">Violaceomyces palustris</name>
    <dbReference type="NCBI Taxonomy" id="1673888"/>
    <lineage>
        <taxon>Eukaryota</taxon>
        <taxon>Fungi</taxon>
        <taxon>Dikarya</taxon>
        <taxon>Basidiomycota</taxon>
        <taxon>Ustilaginomycotina</taxon>
        <taxon>Ustilaginomycetes</taxon>
        <taxon>Violaceomycetales</taxon>
        <taxon>Violaceomycetaceae</taxon>
        <taxon>Violaceomyces</taxon>
    </lineage>
</organism>
<sequence length="198" mass="22410">MKASSLSSKTLVLLLALVLLGGFQLSEVPVSAWRGSPIFPEPFIRDRNESLQGVGQSIKVRLGRVEYMLFKGGEDGLPEADLHLYSNLDGMEHHGGYVKTVTFGRFPQRDDIFNQEGRDQLEINLDIDTVKYHIHTPSPLQIIRHFNRDRMLLGIKFSFDGIRNDIYLKPSQNPEYAHEIIEAAIHLPPAPPPAFFVF</sequence>
<dbReference type="Proteomes" id="UP000245626">
    <property type="component" value="Unassembled WGS sequence"/>
</dbReference>
<protein>
    <submittedName>
        <fullName evidence="1">Uncharacterized protein</fullName>
    </submittedName>
</protein>
<dbReference type="EMBL" id="KZ820214">
    <property type="protein sequence ID" value="PWN48376.1"/>
    <property type="molecule type" value="Genomic_DNA"/>
</dbReference>
<evidence type="ECO:0000313" key="2">
    <source>
        <dbReference type="Proteomes" id="UP000245626"/>
    </source>
</evidence>
<evidence type="ECO:0000313" key="1">
    <source>
        <dbReference type="EMBL" id="PWN48376.1"/>
    </source>
</evidence>
<accession>A0ACD0NRC9</accession>
<proteinExistence type="predicted"/>
<reference evidence="1 2" key="1">
    <citation type="journal article" date="2018" name="Mol. Biol. Evol.">
        <title>Broad Genomic Sampling Reveals a Smut Pathogenic Ancestry of the Fungal Clade Ustilaginomycotina.</title>
        <authorList>
            <person name="Kijpornyongpan T."/>
            <person name="Mondo S.J."/>
            <person name="Barry K."/>
            <person name="Sandor L."/>
            <person name="Lee J."/>
            <person name="Lipzen A."/>
            <person name="Pangilinan J."/>
            <person name="LaButti K."/>
            <person name="Hainaut M."/>
            <person name="Henrissat B."/>
            <person name="Grigoriev I.V."/>
            <person name="Spatafora J.W."/>
            <person name="Aime M.C."/>
        </authorList>
    </citation>
    <scope>NUCLEOTIDE SEQUENCE [LARGE SCALE GENOMIC DNA]</scope>
    <source>
        <strain evidence="1 2">SA 807</strain>
    </source>
</reference>
<keyword evidence="2" id="KW-1185">Reference proteome</keyword>